<dbReference type="Proteomes" id="UP001632037">
    <property type="component" value="Unassembled WGS sequence"/>
</dbReference>
<name>A0ABD3FZZ0_9STRA</name>
<dbReference type="SUPFAM" id="SSF48264">
    <property type="entry name" value="Cytochrome P450"/>
    <property type="match status" value="1"/>
</dbReference>
<sequence length="120" mass="14050">MDDTKIMHDFTSKVILDLMNKKAELAATCKGDTMEARDLITLFMEKRLKQTENIRIEDDDARYGHDLCICGQNSTTHSICWFIVNINRYLEVLKKIREEMEQKLPGLLTRDRRRSRSAIS</sequence>
<proteinExistence type="predicted"/>
<comment type="caution">
    <text evidence="1">The sequence shown here is derived from an EMBL/GenBank/DDBJ whole genome shotgun (WGS) entry which is preliminary data.</text>
</comment>
<dbReference type="InterPro" id="IPR001128">
    <property type="entry name" value="Cyt_P450"/>
</dbReference>
<keyword evidence="2" id="KW-1185">Reference proteome</keyword>
<dbReference type="Gene3D" id="1.10.630.10">
    <property type="entry name" value="Cytochrome P450"/>
    <property type="match status" value="1"/>
</dbReference>
<gene>
    <name evidence="1" type="ORF">V7S43_003293</name>
</gene>
<evidence type="ECO:0000313" key="2">
    <source>
        <dbReference type="Proteomes" id="UP001632037"/>
    </source>
</evidence>
<dbReference type="EMBL" id="JBIMZQ010000005">
    <property type="protein sequence ID" value="KAL3671365.1"/>
    <property type="molecule type" value="Genomic_DNA"/>
</dbReference>
<dbReference type="Pfam" id="PF00067">
    <property type="entry name" value="p450"/>
    <property type="match status" value="1"/>
</dbReference>
<protein>
    <submittedName>
        <fullName evidence="1">Uncharacterized protein</fullName>
    </submittedName>
</protein>
<dbReference type="InterPro" id="IPR036396">
    <property type="entry name" value="Cyt_P450_sf"/>
</dbReference>
<dbReference type="AlphaFoldDB" id="A0ABD3FZZ0"/>
<organism evidence="1 2">
    <name type="scientific">Phytophthora oleae</name>
    <dbReference type="NCBI Taxonomy" id="2107226"/>
    <lineage>
        <taxon>Eukaryota</taxon>
        <taxon>Sar</taxon>
        <taxon>Stramenopiles</taxon>
        <taxon>Oomycota</taxon>
        <taxon>Peronosporomycetes</taxon>
        <taxon>Peronosporales</taxon>
        <taxon>Peronosporaceae</taxon>
        <taxon>Phytophthora</taxon>
    </lineage>
</organism>
<evidence type="ECO:0000313" key="1">
    <source>
        <dbReference type="EMBL" id="KAL3671365.1"/>
    </source>
</evidence>
<accession>A0ABD3FZZ0</accession>
<reference evidence="1 2" key="1">
    <citation type="submission" date="2024-09" db="EMBL/GenBank/DDBJ databases">
        <title>Genome sequencing and assembly of Phytophthora oleae, isolate VK10A, causative agent of rot of olive drupes.</title>
        <authorList>
            <person name="Conti Taguali S."/>
            <person name="Riolo M."/>
            <person name="La Spada F."/>
            <person name="Cacciola S.O."/>
            <person name="Dionisio G."/>
        </authorList>
    </citation>
    <scope>NUCLEOTIDE SEQUENCE [LARGE SCALE GENOMIC DNA]</scope>
    <source>
        <strain evidence="1 2">VK10A</strain>
    </source>
</reference>